<dbReference type="WBParaSite" id="L893_g30101.t1">
    <property type="protein sequence ID" value="L893_g30101.t1"/>
    <property type="gene ID" value="L893_g30101"/>
</dbReference>
<keyword evidence="1" id="KW-1185">Reference proteome</keyword>
<evidence type="ECO:0000313" key="1">
    <source>
        <dbReference type="Proteomes" id="UP000095287"/>
    </source>
</evidence>
<accession>A0A1I7ZV62</accession>
<protein>
    <submittedName>
        <fullName evidence="2">Uncharacterized protein</fullName>
    </submittedName>
</protein>
<sequence>MFPINRRGVFLDLQAPSRQDPSGTQAGSPLISIVISGRVEPWRRRLCLCLGDACLVSDVVTQTPLRDSWPSSADDRLRADCPPKRDIAATLLL</sequence>
<reference evidence="2" key="1">
    <citation type="submission" date="2016-11" db="UniProtKB">
        <authorList>
            <consortium name="WormBaseParasite"/>
        </authorList>
    </citation>
    <scope>IDENTIFICATION</scope>
</reference>
<name>A0A1I7ZV62_9BILA</name>
<evidence type="ECO:0000313" key="2">
    <source>
        <dbReference type="WBParaSite" id="L893_g30101.t1"/>
    </source>
</evidence>
<dbReference type="AlphaFoldDB" id="A0A1I7ZV62"/>
<dbReference type="Proteomes" id="UP000095287">
    <property type="component" value="Unplaced"/>
</dbReference>
<proteinExistence type="predicted"/>
<organism evidence="1 2">
    <name type="scientific">Steinernema glaseri</name>
    <dbReference type="NCBI Taxonomy" id="37863"/>
    <lineage>
        <taxon>Eukaryota</taxon>
        <taxon>Metazoa</taxon>
        <taxon>Ecdysozoa</taxon>
        <taxon>Nematoda</taxon>
        <taxon>Chromadorea</taxon>
        <taxon>Rhabditida</taxon>
        <taxon>Tylenchina</taxon>
        <taxon>Panagrolaimomorpha</taxon>
        <taxon>Strongyloidoidea</taxon>
        <taxon>Steinernematidae</taxon>
        <taxon>Steinernema</taxon>
    </lineage>
</organism>